<feature type="domain" description="SusD-like N-terminal" evidence="7">
    <location>
        <begin position="46"/>
        <end position="151"/>
    </location>
</feature>
<feature type="non-terminal residue" evidence="8">
    <location>
        <position position="1"/>
    </location>
</feature>
<gene>
    <name evidence="8" type="ORF">H9853_01650</name>
</gene>
<proteinExistence type="inferred from homology"/>
<protein>
    <submittedName>
        <fullName evidence="8">RagB/SusD family nutrient uptake outer membrane protein</fullName>
    </submittedName>
</protein>
<dbReference type="EMBL" id="DXEZ01000046">
    <property type="protein sequence ID" value="HIX53703.1"/>
    <property type="molecule type" value="Genomic_DNA"/>
</dbReference>
<dbReference type="AlphaFoldDB" id="A0A9D1W759"/>
<comment type="similarity">
    <text evidence="2">Belongs to the SusD family.</text>
</comment>
<reference evidence="8" key="1">
    <citation type="journal article" date="2021" name="PeerJ">
        <title>Extensive microbial diversity within the chicken gut microbiome revealed by metagenomics and culture.</title>
        <authorList>
            <person name="Gilroy R."/>
            <person name="Ravi A."/>
            <person name="Getino M."/>
            <person name="Pursley I."/>
            <person name="Horton D.L."/>
            <person name="Alikhan N.F."/>
            <person name="Baker D."/>
            <person name="Gharbi K."/>
            <person name="Hall N."/>
            <person name="Watson M."/>
            <person name="Adriaenssens E.M."/>
            <person name="Foster-Nyarko E."/>
            <person name="Jarju S."/>
            <person name="Secka A."/>
            <person name="Antonio M."/>
            <person name="Oren A."/>
            <person name="Chaudhuri R.R."/>
            <person name="La Ragione R."/>
            <person name="Hildebrand F."/>
            <person name="Pallen M.J."/>
        </authorList>
    </citation>
    <scope>NUCLEOTIDE SEQUENCE</scope>
    <source>
        <strain evidence="8">1719</strain>
    </source>
</reference>
<keyword evidence="4" id="KW-0472">Membrane</keyword>
<evidence type="ECO:0000256" key="1">
    <source>
        <dbReference type="ARBA" id="ARBA00004442"/>
    </source>
</evidence>
<comment type="caution">
    <text evidence="8">The sequence shown here is derived from an EMBL/GenBank/DDBJ whole genome shotgun (WGS) entry which is preliminary data.</text>
</comment>
<dbReference type="InterPro" id="IPR033985">
    <property type="entry name" value="SusD-like_N"/>
</dbReference>
<feature type="domain" description="RagB/SusD" evidence="6">
    <location>
        <begin position="237"/>
        <end position="526"/>
    </location>
</feature>
<evidence type="ECO:0000313" key="9">
    <source>
        <dbReference type="Proteomes" id="UP000824156"/>
    </source>
</evidence>
<dbReference type="GO" id="GO:0009279">
    <property type="term" value="C:cell outer membrane"/>
    <property type="evidence" value="ECO:0007669"/>
    <property type="project" value="UniProtKB-SubCell"/>
</dbReference>
<organism evidence="8 9">
    <name type="scientific">Candidatus Sphingobacterium stercoripullorum</name>
    <dbReference type="NCBI Taxonomy" id="2838759"/>
    <lineage>
        <taxon>Bacteria</taxon>
        <taxon>Pseudomonadati</taxon>
        <taxon>Bacteroidota</taxon>
        <taxon>Sphingobacteriia</taxon>
        <taxon>Sphingobacteriales</taxon>
        <taxon>Sphingobacteriaceae</taxon>
        <taxon>Sphingobacterium</taxon>
    </lineage>
</organism>
<accession>A0A9D1W759</accession>
<evidence type="ECO:0000256" key="2">
    <source>
        <dbReference type="ARBA" id="ARBA00006275"/>
    </source>
</evidence>
<evidence type="ECO:0000256" key="4">
    <source>
        <dbReference type="ARBA" id="ARBA00023136"/>
    </source>
</evidence>
<reference evidence="8" key="2">
    <citation type="submission" date="2021-04" db="EMBL/GenBank/DDBJ databases">
        <authorList>
            <person name="Gilroy R."/>
        </authorList>
    </citation>
    <scope>NUCLEOTIDE SEQUENCE</scope>
    <source>
        <strain evidence="8">1719</strain>
    </source>
</reference>
<dbReference type="SUPFAM" id="SSF48452">
    <property type="entry name" value="TPR-like"/>
    <property type="match status" value="1"/>
</dbReference>
<evidence type="ECO:0000256" key="3">
    <source>
        <dbReference type="ARBA" id="ARBA00022729"/>
    </source>
</evidence>
<dbReference type="InterPro" id="IPR012944">
    <property type="entry name" value="SusD_RagB_dom"/>
</dbReference>
<evidence type="ECO:0000313" key="8">
    <source>
        <dbReference type="EMBL" id="HIX53703.1"/>
    </source>
</evidence>
<dbReference type="Pfam" id="PF07980">
    <property type="entry name" value="SusD_RagB"/>
    <property type="match status" value="1"/>
</dbReference>
<evidence type="ECO:0000259" key="6">
    <source>
        <dbReference type="Pfam" id="PF07980"/>
    </source>
</evidence>
<dbReference type="Pfam" id="PF14322">
    <property type="entry name" value="SusD-like_3"/>
    <property type="match status" value="1"/>
</dbReference>
<evidence type="ECO:0000256" key="5">
    <source>
        <dbReference type="ARBA" id="ARBA00023237"/>
    </source>
</evidence>
<dbReference type="InterPro" id="IPR011990">
    <property type="entry name" value="TPR-like_helical_dom_sf"/>
</dbReference>
<keyword evidence="3" id="KW-0732">Signal</keyword>
<keyword evidence="5" id="KW-0998">Cell outer membrane</keyword>
<evidence type="ECO:0000259" key="7">
    <source>
        <dbReference type="Pfam" id="PF14322"/>
    </source>
</evidence>
<name>A0A9D1W759_9SPHI</name>
<comment type="subcellular location">
    <subcellularLocation>
        <location evidence="1">Cell outer membrane</location>
    </subcellularLocation>
</comment>
<sequence>DVLPSAEGIYNEAIDNIVKTTIEDAVTGLRQVPVSGGGWDWGDLRNINFFLENSTHHLSEEVAAPYNAVARFFRAYFYFNKVKRFGDVPWYEKAISPEEEELLKKARDSRDMIVEKIIEDLDYAIENLSTSKSDEKITKWTALALKSRVTLYEGTHKKYHQSAESNQWQSLLEQAAAAAQEIIDGGQYQIYQGQGVDSYGELFRSVTSINEEIILARKFSDALQIWHNVNYYTITASYGKPGLEKSLVDSYLMDDGSRFTDIQGHDKFTFYQEVQNRDPRLSQTIRTPGYTRIGGASALPPNFGNSVTGYQLIKFVGDMRYDNYNRSENDMPIFRYAEVLLNYAEAKAELGTITQQDLDQSINLLRDRVEMPHLSLNEANASPDAVLQKDYSNVSGSNLGVILEIRRERRIELVMESFRWDDIIRWKAGNILTRQFKGMYFPSVGKYDLDGDGKDDLWIYEGDKPAASGIQLLKLGSEIILENGNSGNVIINPHIQKNFDESKDYLYPLPIQELQLNTNLEQNPNWK</sequence>
<dbReference type="Proteomes" id="UP000824156">
    <property type="component" value="Unassembled WGS sequence"/>
</dbReference>
<dbReference type="Gene3D" id="1.25.40.390">
    <property type="match status" value="1"/>
</dbReference>